<keyword evidence="3" id="KW-1185">Reference proteome</keyword>
<accession>A0A5B7HTJ2</accession>
<gene>
    <name evidence="2" type="ORF">E2C01_069021</name>
</gene>
<organism evidence="2 3">
    <name type="scientific">Portunus trituberculatus</name>
    <name type="common">Swimming crab</name>
    <name type="synonym">Neptunus trituberculatus</name>
    <dbReference type="NCBI Taxonomy" id="210409"/>
    <lineage>
        <taxon>Eukaryota</taxon>
        <taxon>Metazoa</taxon>
        <taxon>Ecdysozoa</taxon>
        <taxon>Arthropoda</taxon>
        <taxon>Crustacea</taxon>
        <taxon>Multicrustacea</taxon>
        <taxon>Malacostraca</taxon>
        <taxon>Eumalacostraca</taxon>
        <taxon>Eucarida</taxon>
        <taxon>Decapoda</taxon>
        <taxon>Pleocyemata</taxon>
        <taxon>Brachyura</taxon>
        <taxon>Eubrachyura</taxon>
        <taxon>Portunoidea</taxon>
        <taxon>Portunidae</taxon>
        <taxon>Portuninae</taxon>
        <taxon>Portunus</taxon>
    </lineage>
</organism>
<dbReference type="Proteomes" id="UP000324222">
    <property type="component" value="Unassembled WGS sequence"/>
</dbReference>
<reference evidence="2 3" key="1">
    <citation type="submission" date="2019-05" db="EMBL/GenBank/DDBJ databases">
        <title>Another draft genome of Portunus trituberculatus and its Hox gene families provides insights of decapod evolution.</title>
        <authorList>
            <person name="Jeong J.-H."/>
            <person name="Song I."/>
            <person name="Kim S."/>
            <person name="Choi T."/>
            <person name="Kim D."/>
            <person name="Ryu S."/>
            <person name="Kim W."/>
        </authorList>
    </citation>
    <scope>NUCLEOTIDE SEQUENCE [LARGE SCALE GENOMIC DNA]</scope>
    <source>
        <tissue evidence="2">Muscle</tissue>
    </source>
</reference>
<name>A0A5B7HTJ2_PORTR</name>
<dbReference type="EMBL" id="VSRR010039390">
    <property type="protein sequence ID" value="MPC74652.1"/>
    <property type="molecule type" value="Genomic_DNA"/>
</dbReference>
<feature type="region of interest" description="Disordered" evidence="1">
    <location>
        <begin position="66"/>
        <end position="87"/>
    </location>
</feature>
<dbReference type="AlphaFoldDB" id="A0A5B7HTJ2"/>
<evidence type="ECO:0000313" key="2">
    <source>
        <dbReference type="EMBL" id="MPC74652.1"/>
    </source>
</evidence>
<protein>
    <submittedName>
        <fullName evidence="2">Uncharacterized protein</fullName>
    </submittedName>
</protein>
<proteinExistence type="predicted"/>
<sequence length="87" mass="9358">MKEMGEGEKQGKETCVEKGTERKVSGMLFAKGAGTPRLHLTHSQHETELARLPAKVSWRRLLQGGVPHRKPVGGPDLAKCRGPAGCG</sequence>
<comment type="caution">
    <text evidence="2">The sequence shown here is derived from an EMBL/GenBank/DDBJ whole genome shotgun (WGS) entry which is preliminary data.</text>
</comment>
<evidence type="ECO:0000313" key="3">
    <source>
        <dbReference type="Proteomes" id="UP000324222"/>
    </source>
</evidence>
<evidence type="ECO:0000256" key="1">
    <source>
        <dbReference type="SAM" id="MobiDB-lite"/>
    </source>
</evidence>